<reference evidence="2 3" key="1">
    <citation type="submission" date="2020-08" db="EMBL/GenBank/DDBJ databases">
        <title>Genomic Encyclopedia of Type Strains, Phase IV (KMG-V): Genome sequencing to study the core and pangenomes of soil and plant-associated prokaryotes.</title>
        <authorList>
            <person name="Whitman W."/>
        </authorList>
    </citation>
    <scope>NUCLEOTIDE SEQUENCE [LARGE SCALE GENOMIC DNA]</scope>
    <source>
        <strain evidence="2 3">M2T3</strain>
    </source>
</reference>
<feature type="chain" id="PRO_5031290220" evidence="1">
    <location>
        <begin position="20"/>
        <end position="271"/>
    </location>
</feature>
<name>A0A7X0J6H1_9SPHI</name>
<evidence type="ECO:0000313" key="3">
    <source>
        <dbReference type="Proteomes" id="UP000521017"/>
    </source>
</evidence>
<dbReference type="GO" id="GO:0016747">
    <property type="term" value="F:acyltransferase activity, transferring groups other than amino-acyl groups"/>
    <property type="evidence" value="ECO:0007669"/>
    <property type="project" value="TreeGrafter"/>
</dbReference>
<proteinExistence type="predicted"/>
<evidence type="ECO:0000313" key="2">
    <source>
        <dbReference type="EMBL" id="MBB6501988.1"/>
    </source>
</evidence>
<dbReference type="Pfam" id="PF00756">
    <property type="entry name" value="Esterase"/>
    <property type="match status" value="1"/>
</dbReference>
<comment type="caution">
    <text evidence="2">The sequence shown here is derived from an EMBL/GenBank/DDBJ whole genome shotgun (WGS) entry which is preliminary data.</text>
</comment>
<sequence>MKHLLVFLAIILLAGSTFAAKVDTVAVPSALMKKEVRCIFITPGKTKDTARFPVVYVLHGYSGNAVRTFKQDIPDLSAQADAYKMIFVLADGGFDSWYFDSPVNDQLRYESFISKELVSYTDKHYPTLARREKRAIYGWSMGGQGALFTAIRHKELFGAAGSTCGAVDFRPFENAYGIEKSLGDYPGHQQSWEKHTASDAVSSLQNKELKLIIDCGLDDPLLEINRALHQKLIGLKIEHDYIERPGAHNTAYWSAAAAFQFLFIHNYFTQS</sequence>
<dbReference type="Proteomes" id="UP000521017">
    <property type="component" value="Unassembled WGS sequence"/>
</dbReference>
<dbReference type="InterPro" id="IPR029058">
    <property type="entry name" value="AB_hydrolase_fold"/>
</dbReference>
<keyword evidence="2" id="KW-0378">Hydrolase</keyword>
<keyword evidence="1" id="KW-0732">Signal</keyword>
<dbReference type="RefSeq" id="WP_184628233.1">
    <property type="nucleotide sequence ID" value="NZ_JACHCC010000011.1"/>
</dbReference>
<dbReference type="Gene3D" id="3.40.50.1820">
    <property type="entry name" value="alpha/beta hydrolase"/>
    <property type="match status" value="1"/>
</dbReference>
<dbReference type="PANTHER" id="PTHR48098">
    <property type="entry name" value="ENTEROCHELIN ESTERASE-RELATED"/>
    <property type="match status" value="1"/>
</dbReference>
<dbReference type="PANTHER" id="PTHR48098:SF1">
    <property type="entry name" value="DIACYLGLYCEROL ACYLTRANSFERASE_MYCOLYLTRANSFERASE AG85A"/>
    <property type="match status" value="1"/>
</dbReference>
<dbReference type="SUPFAM" id="SSF53474">
    <property type="entry name" value="alpha/beta-Hydrolases"/>
    <property type="match status" value="1"/>
</dbReference>
<accession>A0A7X0J6H1</accession>
<dbReference type="EMBL" id="JACHCC010000011">
    <property type="protein sequence ID" value="MBB6501988.1"/>
    <property type="molecule type" value="Genomic_DNA"/>
</dbReference>
<gene>
    <name evidence="2" type="ORF">HDF25_004165</name>
</gene>
<dbReference type="InterPro" id="IPR000801">
    <property type="entry name" value="Esterase-like"/>
</dbReference>
<evidence type="ECO:0000256" key="1">
    <source>
        <dbReference type="SAM" id="SignalP"/>
    </source>
</evidence>
<organism evidence="2 3">
    <name type="scientific">Pedobacter cryoconitis</name>
    <dbReference type="NCBI Taxonomy" id="188932"/>
    <lineage>
        <taxon>Bacteria</taxon>
        <taxon>Pseudomonadati</taxon>
        <taxon>Bacteroidota</taxon>
        <taxon>Sphingobacteriia</taxon>
        <taxon>Sphingobacteriales</taxon>
        <taxon>Sphingobacteriaceae</taxon>
        <taxon>Pedobacter</taxon>
    </lineage>
</organism>
<dbReference type="InterPro" id="IPR050583">
    <property type="entry name" value="Mycobacterial_A85_antigen"/>
</dbReference>
<protein>
    <submittedName>
        <fullName evidence="2">S-formylglutathione hydrolase FrmB</fullName>
    </submittedName>
</protein>
<dbReference type="AlphaFoldDB" id="A0A7X0J6H1"/>
<feature type="signal peptide" evidence="1">
    <location>
        <begin position="1"/>
        <end position="19"/>
    </location>
</feature>
<dbReference type="GO" id="GO:0016787">
    <property type="term" value="F:hydrolase activity"/>
    <property type="evidence" value="ECO:0007669"/>
    <property type="project" value="UniProtKB-KW"/>
</dbReference>